<comment type="caution">
    <text evidence="1">The sequence shown here is derived from an EMBL/GenBank/DDBJ whole genome shotgun (WGS) entry which is preliminary data.</text>
</comment>
<gene>
    <name evidence="1" type="ORF">DEU51_104198</name>
</gene>
<reference evidence="1 2" key="1">
    <citation type="submission" date="2018-07" db="EMBL/GenBank/DDBJ databases">
        <title>Genome sequencing of rice bacterial endophytes.</title>
        <authorList>
            <person name="Venturi V."/>
        </authorList>
    </citation>
    <scope>NUCLEOTIDE SEQUENCE [LARGE SCALE GENOMIC DNA]</scope>
    <source>
        <strain evidence="1 2">E2333</strain>
    </source>
</reference>
<evidence type="ECO:0000313" key="1">
    <source>
        <dbReference type="EMBL" id="RDL22245.1"/>
    </source>
</evidence>
<dbReference type="GeneID" id="70103446"/>
<organism evidence="1 2">
    <name type="scientific">Pseudomonas jessenii</name>
    <dbReference type="NCBI Taxonomy" id="77298"/>
    <lineage>
        <taxon>Bacteria</taxon>
        <taxon>Pseudomonadati</taxon>
        <taxon>Pseudomonadota</taxon>
        <taxon>Gammaproteobacteria</taxon>
        <taxon>Pseudomonadales</taxon>
        <taxon>Pseudomonadaceae</taxon>
        <taxon>Pseudomonas</taxon>
    </lineage>
</organism>
<evidence type="ECO:0000313" key="2">
    <source>
        <dbReference type="Proteomes" id="UP000255365"/>
    </source>
</evidence>
<sequence length="112" mass="12435">MTHCAGRRGLRPKSPSPLTTTLRIKGVGALIDLTFMEMDGLLVSGKIFIVTYHQDTLNETAEDFRTRGIWFRKNRARLAGRCAAMVAIVPSEDQRQAFAVDMGKQSRGLGVR</sequence>
<name>A0A370SR68_PSEJE</name>
<dbReference type="RefSeq" id="WP_130898252.1">
    <property type="nucleotide sequence ID" value="NZ_QRAV01000004.1"/>
</dbReference>
<dbReference type="EMBL" id="QRAV01000004">
    <property type="protein sequence ID" value="RDL22245.1"/>
    <property type="molecule type" value="Genomic_DNA"/>
</dbReference>
<proteinExistence type="predicted"/>
<dbReference type="AlphaFoldDB" id="A0A370SR68"/>
<accession>A0A370SR68</accession>
<protein>
    <submittedName>
        <fullName evidence="1">Uncharacterized protein</fullName>
    </submittedName>
</protein>
<dbReference type="Proteomes" id="UP000255365">
    <property type="component" value="Unassembled WGS sequence"/>
</dbReference>